<evidence type="ECO:0000256" key="1">
    <source>
        <dbReference type="ARBA" id="ARBA00000971"/>
    </source>
</evidence>
<evidence type="ECO:0000313" key="12">
    <source>
        <dbReference type="EMBL" id="PIQ88906.1"/>
    </source>
</evidence>
<feature type="domain" description="Trigger factor ribosome-binding bacterial" evidence="10">
    <location>
        <begin position="1"/>
        <end position="143"/>
    </location>
</feature>
<dbReference type="InterPro" id="IPR005215">
    <property type="entry name" value="Trig_fac"/>
</dbReference>
<dbReference type="GO" id="GO:0043335">
    <property type="term" value="P:protein unfolding"/>
    <property type="evidence" value="ECO:0007669"/>
    <property type="project" value="TreeGrafter"/>
</dbReference>
<dbReference type="GO" id="GO:0043022">
    <property type="term" value="F:ribosome binding"/>
    <property type="evidence" value="ECO:0007669"/>
    <property type="project" value="TreeGrafter"/>
</dbReference>
<comment type="catalytic activity">
    <reaction evidence="1">
        <text>[protein]-peptidylproline (omega=180) = [protein]-peptidylproline (omega=0)</text>
        <dbReference type="Rhea" id="RHEA:16237"/>
        <dbReference type="Rhea" id="RHEA-COMP:10747"/>
        <dbReference type="Rhea" id="RHEA-COMP:10748"/>
        <dbReference type="ChEBI" id="CHEBI:83833"/>
        <dbReference type="ChEBI" id="CHEBI:83834"/>
        <dbReference type="EC" id="5.2.1.8"/>
    </reaction>
</comment>
<dbReference type="InterPro" id="IPR027304">
    <property type="entry name" value="Trigger_fact/SurA_dom_sf"/>
</dbReference>
<dbReference type="GO" id="GO:0051083">
    <property type="term" value="P:'de novo' cotranslational protein folding"/>
    <property type="evidence" value="ECO:0007669"/>
    <property type="project" value="TreeGrafter"/>
</dbReference>
<dbReference type="Pfam" id="PF05697">
    <property type="entry name" value="Trigger_N"/>
    <property type="match status" value="1"/>
</dbReference>
<feature type="domain" description="Trigger factor C-terminal" evidence="11">
    <location>
        <begin position="164"/>
        <end position="274"/>
    </location>
</feature>
<reference evidence="12 13" key="1">
    <citation type="submission" date="2017-09" db="EMBL/GenBank/DDBJ databases">
        <title>Depth-based differentiation of microbial function through sediment-hosted aquifers and enrichment of novel symbionts in the deep terrestrial subsurface.</title>
        <authorList>
            <person name="Probst A.J."/>
            <person name="Ladd B."/>
            <person name="Jarett J.K."/>
            <person name="Geller-Mcgrath D.E."/>
            <person name="Sieber C.M."/>
            <person name="Emerson J.B."/>
            <person name="Anantharaman K."/>
            <person name="Thomas B.C."/>
            <person name="Malmstrom R."/>
            <person name="Stieglmeier M."/>
            <person name="Klingl A."/>
            <person name="Woyke T."/>
            <person name="Ryan C.M."/>
            <person name="Banfield J.F."/>
        </authorList>
    </citation>
    <scope>NUCLEOTIDE SEQUENCE [LARGE SCALE GENOMIC DNA]</scope>
    <source>
        <strain evidence="12">CG11_big_fil_rev_8_21_14_0_20_42_13</strain>
    </source>
</reference>
<evidence type="ECO:0000256" key="6">
    <source>
        <dbReference type="ARBA" id="ARBA00023110"/>
    </source>
</evidence>
<proteinExistence type="inferred from homology"/>
<name>A0A2H0LWZ8_9BACT</name>
<evidence type="ECO:0000313" key="13">
    <source>
        <dbReference type="Proteomes" id="UP000229641"/>
    </source>
</evidence>
<dbReference type="GO" id="GO:0044183">
    <property type="term" value="F:protein folding chaperone"/>
    <property type="evidence" value="ECO:0007669"/>
    <property type="project" value="TreeGrafter"/>
</dbReference>
<accession>A0A2H0LWZ8</accession>
<dbReference type="GO" id="GO:0015031">
    <property type="term" value="P:protein transport"/>
    <property type="evidence" value="ECO:0007669"/>
    <property type="project" value="InterPro"/>
</dbReference>
<evidence type="ECO:0000256" key="4">
    <source>
        <dbReference type="ARBA" id="ARBA00013194"/>
    </source>
</evidence>
<evidence type="ECO:0000259" key="10">
    <source>
        <dbReference type="Pfam" id="PF05697"/>
    </source>
</evidence>
<evidence type="ECO:0000256" key="2">
    <source>
        <dbReference type="ARBA" id="ARBA00004496"/>
    </source>
</evidence>
<dbReference type="SUPFAM" id="SSF109998">
    <property type="entry name" value="Triger factor/SurA peptide-binding domain-like"/>
    <property type="match status" value="1"/>
</dbReference>
<dbReference type="InterPro" id="IPR008880">
    <property type="entry name" value="Trigger_fac_C"/>
</dbReference>
<dbReference type="Pfam" id="PF05698">
    <property type="entry name" value="Trigger_C"/>
    <property type="match status" value="1"/>
</dbReference>
<dbReference type="PANTHER" id="PTHR30560:SF3">
    <property type="entry name" value="TRIGGER FACTOR-LIKE PROTEIN TIG, CHLOROPLASTIC"/>
    <property type="match status" value="1"/>
</dbReference>
<dbReference type="InterPro" id="IPR008881">
    <property type="entry name" value="Trigger_fac_ribosome-bd_bac"/>
</dbReference>
<evidence type="ECO:0000256" key="5">
    <source>
        <dbReference type="ARBA" id="ARBA00016902"/>
    </source>
</evidence>
<dbReference type="PANTHER" id="PTHR30560">
    <property type="entry name" value="TRIGGER FACTOR CHAPERONE AND PEPTIDYL-PROLYL CIS/TRANS ISOMERASE"/>
    <property type="match status" value="1"/>
</dbReference>
<dbReference type="GO" id="GO:0005737">
    <property type="term" value="C:cytoplasm"/>
    <property type="evidence" value="ECO:0007669"/>
    <property type="project" value="UniProtKB-SubCell"/>
</dbReference>
<evidence type="ECO:0000256" key="7">
    <source>
        <dbReference type="ARBA" id="ARBA00023186"/>
    </source>
</evidence>
<protein>
    <recommendedName>
        <fullName evidence="5">Trigger factor</fullName>
        <ecNumber evidence="4">5.2.1.8</ecNumber>
    </recommendedName>
    <alternativeName>
        <fullName evidence="9">PPIase</fullName>
    </alternativeName>
</protein>
<dbReference type="Gene3D" id="3.30.70.1050">
    <property type="entry name" value="Trigger factor ribosome-binding domain"/>
    <property type="match status" value="1"/>
</dbReference>
<dbReference type="SUPFAM" id="SSF102735">
    <property type="entry name" value="Trigger factor ribosome-binding domain"/>
    <property type="match status" value="1"/>
</dbReference>
<dbReference type="AlphaFoldDB" id="A0A2H0LWZ8"/>
<evidence type="ECO:0000256" key="9">
    <source>
        <dbReference type="ARBA" id="ARBA00029986"/>
    </source>
</evidence>
<evidence type="ECO:0000256" key="8">
    <source>
        <dbReference type="ARBA" id="ARBA00023235"/>
    </source>
</evidence>
<dbReference type="GO" id="GO:0003755">
    <property type="term" value="F:peptidyl-prolyl cis-trans isomerase activity"/>
    <property type="evidence" value="ECO:0007669"/>
    <property type="project" value="UniProtKB-KW"/>
</dbReference>
<sequence length="292" mass="33714">MNIQVKKIGKSKVELNIETGKDAVKQKYDEVYAHIAKEAKIPGFRPGKAPRNIIEKKYNEAAKSSVIQELVEDLYKQAIDKEKISVINHPVISDINLKNDGFSFKAVVEVRPEVNIKKYKGIKIKRAQIELSDEKVNEALENIKKEKKADILDDNFAKSIGYPSLSNLKELVRNQLFVSYSENARRQHESQVIEFLISNAELDLPQSVLENEYKERLNMLDYQLRRQGLTKEDIDKRKKDAEKALREAVMKDLKIYFILDKIAQLENITIDEKSGTAKTLEFLFKEANWTDK</sequence>
<keyword evidence="6" id="KW-0697">Rotamase</keyword>
<dbReference type="InterPro" id="IPR037041">
    <property type="entry name" value="Trigger_fac_C_sf"/>
</dbReference>
<organism evidence="12 13">
    <name type="scientific">Candidatus Ghiorseimicrobium undicola</name>
    <dbReference type="NCBI Taxonomy" id="1974746"/>
    <lineage>
        <taxon>Bacteria</taxon>
        <taxon>Pseudomonadati</taxon>
        <taxon>Candidatus Omnitrophota</taxon>
        <taxon>Candidatus Ghiorseimicrobium</taxon>
    </lineage>
</organism>
<dbReference type="EMBL" id="PCWA01000084">
    <property type="protein sequence ID" value="PIQ88906.1"/>
    <property type="molecule type" value="Genomic_DNA"/>
</dbReference>
<dbReference type="Proteomes" id="UP000229641">
    <property type="component" value="Unassembled WGS sequence"/>
</dbReference>
<keyword evidence="7" id="KW-0143">Chaperone</keyword>
<gene>
    <name evidence="12" type="ORF">COV72_06420</name>
</gene>
<comment type="subcellular location">
    <subcellularLocation>
        <location evidence="2">Cytoplasm</location>
    </subcellularLocation>
</comment>
<dbReference type="Gene3D" id="1.10.3120.10">
    <property type="entry name" value="Trigger factor, C-terminal domain"/>
    <property type="match status" value="1"/>
</dbReference>
<dbReference type="EC" id="5.2.1.8" evidence="4"/>
<comment type="similarity">
    <text evidence="3">Belongs to the FKBP-type PPIase family. Tig subfamily.</text>
</comment>
<evidence type="ECO:0000259" key="11">
    <source>
        <dbReference type="Pfam" id="PF05698"/>
    </source>
</evidence>
<comment type="caution">
    <text evidence="12">The sequence shown here is derived from an EMBL/GenBank/DDBJ whole genome shotgun (WGS) entry which is preliminary data.</text>
</comment>
<keyword evidence="8" id="KW-0413">Isomerase</keyword>
<dbReference type="InterPro" id="IPR036611">
    <property type="entry name" value="Trigger_fac_ribosome-bd_sf"/>
</dbReference>
<evidence type="ECO:0000256" key="3">
    <source>
        <dbReference type="ARBA" id="ARBA00005464"/>
    </source>
</evidence>